<name>A0A813CIY5_9DINO</name>
<comment type="caution">
    <text evidence="1">The sequence shown here is derived from an EMBL/GenBank/DDBJ whole genome shotgun (WGS) entry which is preliminary data.</text>
</comment>
<keyword evidence="2" id="KW-1185">Reference proteome</keyword>
<evidence type="ECO:0000313" key="2">
    <source>
        <dbReference type="Proteomes" id="UP000601435"/>
    </source>
</evidence>
<gene>
    <name evidence="1" type="ORF">SNEC2469_LOCUS34904</name>
</gene>
<reference evidence="1" key="1">
    <citation type="submission" date="2021-02" db="EMBL/GenBank/DDBJ databases">
        <authorList>
            <person name="Dougan E. K."/>
            <person name="Rhodes N."/>
            <person name="Thang M."/>
            <person name="Chan C."/>
        </authorList>
    </citation>
    <scope>NUCLEOTIDE SEQUENCE</scope>
</reference>
<dbReference type="OrthoDB" id="10288944at2759"/>
<accession>A0A813CIY5</accession>
<dbReference type="EMBL" id="CAJNJA010098486">
    <property type="protein sequence ID" value="CAE7943052.1"/>
    <property type="molecule type" value="Genomic_DNA"/>
</dbReference>
<evidence type="ECO:0000313" key="1">
    <source>
        <dbReference type="EMBL" id="CAE7943052.1"/>
    </source>
</evidence>
<dbReference type="Proteomes" id="UP000601435">
    <property type="component" value="Unassembled WGS sequence"/>
</dbReference>
<dbReference type="AlphaFoldDB" id="A0A813CIY5"/>
<protein>
    <submittedName>
        <fullName evidence="1">Uncharacterized protein</fullName>
    </submittedName>
</protein>
<proteinExistence type="predicted"/>
<sequence>MCFLYSREEKKLVHSEAKPSTCPDITPHYEAAQSYPADVLLTCPLCTFDERALQDQRQEDLRRHGDTASITDTGRHVTVSAETWPELVNWNVFHK</sequence>
<organism evidence="1 2">
    <name type="scientific">Symbiodinium necroappetens</name>
    <dbReference type="NCBI Taxonomy" id="1628268"/>
    <lineage>
        <taxon>Eukaryota</taxon>
        <taxon>Sar</taxon>
        <taxon>Alveolata</taxon>
        <taxon>Dinophyceae</taxon>
        <taxon>Suessiales</taxon>
        <taxon>Symbiodiniaceae</taxon>
        <taxon>Symbiodinium</taxon>
    </lineage>
</organism>